<dbReference type="Pfam" id="PF07963">
    <property type="entry name" value="N_methyl"/>
    <property type="match status" value="1"/>
</dbReference>
<evidence type="ECO:0008006" key="4">
    <source>
        <dbReference type="Google" id="ProtNLM"/>
    </source>
</evidence>
<dbReference type="AlphaFoldDB" id="A0A0G0FGH3"/>
<reference evidence="2 3" key="1">
    <citation type="journal article" date="2015" name="Nature">
        <title>rRNA introns, odd ribosomes, and small enigmatic genomes across a large radiation of phyla.</title>
        <authorList>
            <person name="Brown C.T."/>
            <person name="Hug L.A."/>
            <person name="Thomas B.C."/>
            <person name="Sharon I."/>
            <person name="Castelle C.J."/>
            <person name="Singh A."/>
            <person name="Wilkins M.J."/>
            <person name="Williams K.H."/>
            <person name="Banfield J.F."/>
        </authorList>
    </citation>
    <scope>NUCLEOTIDE SEQUENCE [LARGE SCALE GENOMIC DNA]</scope>
</reference>
<evidence type="ECO:0000313" key="3">
    <source>
        <dbReference type="Proteomes" id="UP000034508"/>
    </source>
</evidence>
<dbReference type="EMBL" id="LBSM01000009">
    <property type="protein sequence ID" value="KKQ18128.1"/>
    <property type="molecule type" value="Genomic_DNA"/>
</dbReference>
<dbReference type="InterPro" id="IPR012902">
    <property type="entry name" value="N_methyl_site"/>
</dbReference>
<evidence type="ECO:0000313" key="2">
    <source>
        <dbReference type="EMBL" id="KKQ18128.1"/>
    </source>
</evidence>
<dbReference type="PROSITE" id="PS00409">
    <property type="entry name" value="PROKAR_NTER_METHYL"/>
    <property type="match status" value="1"/>
</dbReference>
<protein>
    <recommendedName>
        <fullName evidence="4">Prepilin-type N-terminal cleavage/methylation domain-containing protein</fullName>
    </recommendedName>
</protein>
<sequence>MLKNKNLKLKVPKRGFTLIEMLVAVFVFMILFLIAASFVNLASGSAKSTRTKLLTSHLRNTFDVISQKMNNANGHASMGSDPDIYGFGIQDVSTGPPGKSIETEVLGIASYDKDTSTTSCTFFSRVFIGAIVGGGGQSYLYMANSDCSEPWPNLFLVGKPLFDPNNISGNFNPTMTPSVWKPSDQIAPYLTIQITAQDTDPKYATDNIITLKTSYTMDYQTIKRLQNL</sequence>
<dbReference type="NCBIfam" id="TIGR02532">
    <property type="entry name" value="IV_pilin_GFxxxE"/>
    <property type="match status" value="1"/>
</dbReference>
<feature type="transmembrane region" description="Helical" evidence="1">
    <location>
        <begin position="21"/>
        <end position="42"/>
    </location>
</feature>
<organism evidence="2 3">
    <name type="scientific">Berkelbacteria bacterium GW2011_GWA1_36_9</name>
    <dbReference type="NCBI Taxonomy" id="1618331"/>
    <lineage>
        <taxon>Bacteria</taxon>
        <taxon>Candidatus Berkelbacteria</taxon>
    </lineage>
</organism>
<keyword evidence="1" id="KW-1133">Transmembrane helix</keyword>
<keyword evidence="1" id="KW-0472">Membrane</keyword>
<gene>
    <name evidence="2" type="ORF">US31_C0009G0027</name>
</gene>
<name>A0A0G0FGH3_9BACT</name>
<dbReference type="Proteomes" id="UP000034508">
    <property type="component" value="Unassembled WGS sequence"/>
</dbReference>
<proteinExistence type="predicted"/>
<comment type="caution">
    <text evidence="2">The sequence shown here is derived from an EMBL/GenBank/DDBJ whole genome shotgun (WGS) entry which is preliminary data.</text>
</comment>
<keyword evidence="1" id="KW-0812">Transmembrane</keyword>
<evidence type="ECO:0000256" key="1">
    <source>
        <dbReference type="SAM" id="Phobius"/>
    </source>
</evidence>
<accession>A0A0G0FGH3</accession>